<comment type="similarity">
    <text evidence="10 11">Belongs to the TonB-dependent receptor family.</text>
</comment>
<evidence type="ECO:0000256" key="12">
    <source>
        <dbReference type="SAM" id="SignalP"/>
    </source>
</evidence>
<dbReference type="SUPFAM" id="SSF56935">
    <property type="entry name" value="Porins"/>
    <property type="match status" value="1"/>
</dbReference>
<reference evidence="15 16" key="1">
    <citation type="submission" date="2018-04" db="EMBL/GenBank/DDBJ databases">
        <title>Genomic Encyclopedia of Archaeal and Bacterial Type Strains, Phase II (KMG-II): from individual species to whole genera.</title>
        <authorList>
            <person name="Goeker M."/>
        </authorList>
    </citation>
    <scope>NUCLEOTIDE SEQUENCE [LARGE SCALE GENOMIC DNA]</scope>
    <source>
        <strain evidence="15 16">DSM 26809</strain>
    </source>
</reference>
<keyword evidence="5 12" id="KW-0732">Signal</keyword>
<evidence type="ECO:0000256" key="9">
    <source>
        <dbReference type="ARBA" id="ARBA00023237"/>
    </source>
</evidence>
<evidence type="ECO:0000259" key="14">
    <source>
        <dbReference type="Pfam" id="PF07715"/>
    </source>
</evidence>
<evidence type="ECO:0000256" key="1">
    <source>
        <dbReference type="ARBA" id="ARBA00004571"/>
    </source>
</evidence>
<dbReference type="GO" id="GO:0044718">
    <property type="term" value="P:siderophore transmembrane transport"/>
    <property type="evidence" value="ECO:0007669"/>
    <property type="project" value="TreeGrafter"/>
</dbReference>
<accession>A0A2T5JBN6</accession>
<keyword evidence="7 10" id="KW-0472">Membrane</keyword>
<comment type="caution">
    <text evidence="15">The sequence shown here is derived from an EMBL/GenBank/DDBJ whole genome shotgun (WGS) entry which is preliminary data.</text>
</comment>
<evidence type="ECO:0000256" key="3">
    <source>
        <dbReference type="ARBA" id="ARBA00022452"/>
    </source>
</evidence>
<dbReference type="Gene3D" id="2.170.130.10">
    <property type="entry name" value="TonB-dependent receptor, plug domain"/>
    <property type="match status" value="1"/>
</dbReference>
<evidence type="ECO:0000259" key="13">
    <source>
        <dbReference type="Pfam" id="PF00593"/>
    </source>
</evidence>
<dbReference type="InterPro" id="IPR039426">
    <property type="entry name" value="TonB-dep_rcpt-like"/>
</dbReference>
<dbReference type="Pfam" id="PF07715">
    <property type="entry name" value="Plug"/>
    <property type="match status" value="1"/>
</dbReference>
<evidence type="ECO:0000313" key="15">
    <source>
        <dbReference type="EMBL" id="PTQ98189.1"/>
    </source>
</evidence>
<dbReference type="Pfam" id="PF00593">
    <property type="entry name" value="TonB_dep_Rec_b-barrel"/>
    <property type="match status" value="1"/>
</dbReference>
<feature type="domain" description="TonB-dependent receptor plug" evidence="14">
    <location>
        <begin position="57"/>
        <end position="151"/>
    </location>
</feature>
<organism evidence="15 16">
    <name type="scientific">Mucilaginibacter yixingensis</name>
    <dbReference type="NCBI Taxonomy" id="1295612"/>
    <lineage>
        <taxon>Bacteria</taxon>
        <taxon>Pseudomonadati</taxon>
        <taxon>Bacteroidota</taxon>
        <taxon>Sphingobacteriia</taxon>
        <taxon>Sphingobacteriales</taxon>
        <taxon>Sphingobacteriaceae</taxon>
        <taxon>Mucilaginibacter</taxon>
    </lineage>
</organism>
<comment type="subcellular location">
    <subcellularLocation>
        <location evidence="1 10">Cell outer membrane</location>
        <topology evidence="1 10">Multi-pass membrane protein</topology>
    </subcellularLocation>
</comment>
<evidence type="ECO:0000256" key="2">
    <source>
        <dbReference type="ARBA" id="ARBA00022448"/>
    </source>
</evidence>
<feature type="domain" description="TonB-dependent receptor-like beta-barrel" evidence="13">
    <location>
        <begin position="269"/>
        <end position="652"/>
    </location>
</feature>
<evidence type="ECO:0000256" key="7">
    <source>
        <dbReference type="ARBA" id="ARBA00023136"/>
    </source>
</evidence>
<dbReference type="PANTHER" id="PTHR30069:SF29">
    <property type="entry name" value="HEMOGLOBIN AND HEMOGLOBIN-HAPTOGLOBIN-BINDING PROTEIN 1-RELATED"/>
    <property type="match status" value="1"/>
</dbReference>
<name>A0A2T5JBN6_9SPHI</name>
<proteinExistence type="inferred from homology"/>
<feature type="chain" id="PRO_5015594916" evidence="12">
    <location>
        <begin position="23"/>
        <end position="678"/>
    </location>
</feature>
<keyword evidence="9 10" id="KW-0998">Cell outer membrane</keyword>
<dbReference type="EMBL" id="QAOQ01000003">
    <property type="protein sequence ID" value="PTQ98189.1"/>
    <property type="molecule type" value="Genomic_DNA"/>
</dbReference>
<keyword evidence="2 10" id="KW-0813">Transport</keyword>
<keyword evidence="6 11" id="KW-0798">TonB box</keyword>
<dbReference type="InterPro" id="IPR000531">
    <property type="entry name" value="Beta-barrel_TonB"/>
</dbReference>
<dbReference type="InterPro" id="IPR036942">
    <property type="entry name" value="Beta-barrel_TonB_sf"/>
</dbReference>
<dbReference type="AlphaFoldDB" id="A0A2T5JBN6"/>
<feature type="signal peptide" evidence="12">
    <location>
        <begin position="1"/>
        <end position="22"/>
    </location>
</feature>
<dbReference type="Proteomes" id="UP000244168">
    <property type="component" value="Unassembled WGS sequence"/>
</dbReference>
<keyword evidence="3 10" id="KW-1134">Transmembrane beta strand</keyword>
<dbReference type="PANTHER" id="PTHR30069">
    <property type="entry name" value="TONB-DEPENDENT OUTER MEMBRANE RECEPTOR"/>
    <property type="match status" value="1"/>
</dbReference>
<dbReference type="GO" id="GO:0015344">
    <property type="term" value="F:siderophore uptake transmembrane transporter activity"/>
    <property type="evidence" value="ECO:0007669"/>
    <property type="project" value="TreeGrafter"/>
</dbReference>
<evidence type="ECO:0000256" key="10">
    <source>
        <dbReference type="PROSITE-ProRule" id="PRU01360"/>
    </source>
</evidence>
<keyword evidence="8 15" id="KW-0675">Receptor</keyword>
<dbReference type="InterPro" id="IPR037066">
    <property type="entry name" value="Plug_dom_sf"/>
</dbReference>
<evidence type="ECO:0000256" key="11">
    <source>
        <dbReference type="RuleBase" id="RU003357"/>
    </source>
</evidence>
<sequence length="678" mass="77486">MKPAWRSVCLLLLFLPMGIASARAQKRDTTKTDTLRKQHLKEVQVKGLRKNQEKDMIPVQTLSGQQLKDLSTHSVADAVRYFSGVQVKDYGGIGGLKTVNVRSLGTQHVGVFYDGIELGNAQNGVVDLGRFSLDNMEAISLYNGQKSAIFQPAKDFSSASAIYLTTRVPKFEDDKKDNYQFAFKTGSFGLANPSVLWEHQLRDSLSTSFNAEYLYTNGRYKFIYAKAGGYDTTQTRQNGDVRALRLEGGLFGRVKDGEWSTKLYFYNSGRGYPGAVVRSDTNLVHQDRQWDDNFFVQSAYQKKFSSLYSLRLSAKYAYDYLHYLSDPRLDVSTLYINNHFRQQEVYLSAANLFQITPHWYVNLSEDGMWNKLNADLVDFVYPTRYTSLTALATTINLGRVQLQGSLLETFVHETTRVVNSAAGNTQQLTPSLIAAWRPLADSAFSVRAFYKRIFRMPTLNDLYYTFIGNINLKPEYTTQYDLGFRWERMFNDGALRSIELQVDGYYNQVQNKIIAVPTTNQYRWTMINLGYVKIRGIDVSAQGNWALSAKLLLSTRLSYTYQRAQDFTDVVSPYYGGQIPYEPWNSGSVVMNLSYGKWNVNYSYIYTGERYDAIANIPENYHPPFYTHDIALTRTLQLSGKQFRLSAEINNLLNQQYEVVQSYPMPGTNIRLIIQMNL</sequence>
<keyword evidence="4 10" id="KW-0812">Transmembrane</keyword>
<evidence type="ECO:0000313" key="16">
    <source>
        <dbReference type="Proteomes" id="UP000244168"/>
    </source>
</evidence>
<dbReference type="PROSITE" id="PS52016">
    <property type="entry name" value="TONB_DEPENDENT_REC_3"/>
    <property type="match status" value="1"/>
</dbReference>
<dbReference type="GO" id="GO:0009279">
    <property type="term" value="C:cell outer membrane"/>
    <property type="evidence" value="ECO:0007669"/>
    <property type="project" value="UniProtKB-SubCell"/>
</dbReference>
<dbReference type="InterPro" id="IPR012910">
    <property type="entry name" value="Plug_dom"/>
</dbReference>
<dbReference type="Gene3D" id="2.40.170.20">
    <property type="entry name" value="TonB-dependent receptor, beta-barrel domain"/>
    <property type="match status" value="1"/>
</dbReference>
<protein>
    <submittedName>
        <fullName evidence="15">Outer membrane cobalamin receptor</fullName>
    </submittedName>
</protein>
<keyword evidence="16" id="KW-1185">Reference proteome</keyword>
<evidence type="ECO:0000256" key="4">
    <source>
        <dbReference type="ARBA" id="ARBA00022692"/>
    </source>
</evidence>
<gene>
    <name evidence="15" type="ORF">C8P68_103349</name>
</gene>
<evidence type="ECO:0000256" key="6">
    <source>
        <dbReference type="ARBA" id="ARBA00023077"/>
    </source>
</evidence>
<dbReference type="RefSeq" id="WP_211309790.1">
    <property type="nucleotide sequence ID" value="NZ_CP160205.1"/>
</dbReference>
<evidence type="ECO:0000256" key="5">
    <source>
        <dbReference type="ARBA" id="ARBA00022729"/>
    </source>
</evidence>
<evidence type="ECO:0000256" key="8">
    <source>
        <dbReference type="ARBA" id="ARBA00023170"/>
    </source>
</evidence>